<dbReference type="SUPFAM" id="SSF47757">
    <property type="entry name" value="Chemotaxis receptor methyltransferase CheR, N-terminal domain"/>
    <property type="match status" value="1"/>
</dbReference>
<dbReference type="PIRSF" id="PIRSF000410">
    <property type="entry name" value="CheR"/>
    <property type="match status" value="1"/>
</dbReference>
<evidence type="ECO:0000259" key="6">
    <source>
        <dbReference type="PROSITE" id="PS50123"/>
    </source>
</evidence>
<dbReference type="InterPro" id="IPR050903">
    <property type="entry name" value="Bact_Chemotaxis_MeTrfase"/>
</dbReference>
<keyword evidence="8" id="KW-1185">Reference proteome</keyword>
<evidence type="ECO:0000256" key="3">
    <source>
        <dbReference type="ARBA" id="ARBA00022603"/>
    </source>
</evidence>
<reference evidence="7 8" key="1">
    <citation type="submission" date="2023-07" db="EMBL/GenBank/DDBJ databases">
        <title>The novel representative of Negativicutes class, Anaeroselena agilis gen. nov. sp. nov.</title>
        <authorList>
            <person name="Prokofeva M.I."/>
            <person name="Elcheninov A.G."/>
            <person name="Klyukina A."/>
            <person name="Kublanov I.V."/>
            <person name="Frolov E.N."/>
            <person name="Podosokorskaya O.A."/>
        </authorList>
    </citation>
    <scope>NUCLEOTIDE SEQUENCE [LARGE SCALE GENOMIC DNA]</scope>
    <source>
        <strain evidence="7 8">4137-cl</strain>
    </source>
</reference>
<feature type="domain" description="CheR-type methyltransferase" evidence="6">
    <location>
        <begin position="1"/>
        <end position="273"/>
    </location>
</feature>
<dbReference type="Gene3D" id="1.10.155.10">
    <property type="entry name" value="Chemotaxis receptor methyltransferase CheR, N-terminal domain"/>
    <property type="match status" value="1"/>
</dbReference>
<dbReference type="InterPro" id="IPR022642">
    <property type="entry name" value="CheR_C"/>
</dbReference>
<evidence type="ECO:0000313" key="8">
    <source>
        <dbReference type="Proteomes" id="UP001254848"/>
    </source>
</evidence>
<evidence type="ECO:0000256" key="1">
    <source>
        <dbReference type="ARBA" id="ARBA00001541"/>
    </source>
</evidence>
<keyword evidence="4" id="KW-0808">Transferase</keyword>
<dbReference type="PROSITE" id="PS50123">
    <property type="entry name" value="CHER"/>
    <property type="match status" value="1"/>
</dbReference>
<evidence type="ECO:0000256" key="2">
    <source>
        <dbReference type="ARBA" id="ARBA00012534"/>
    </source>
</evidence>
<dbReference type="InterPro" id="IPR036804">
    <property type="entry name" value="CheR_N_sf"/>
</dbReference>
<dbReference type="EMBL" id="JAUOZS010000001">
    <property type="protein sequence ID" value="MDT8900684.1"/>
    <property type="molecule type" value="Genomic_DNA"/>
</dbReference>
<dbReference type="InterPro" id="IPR029063">
    <property type="entry name" value="SAM-dependent_MTases_sf"/>
</dbReference>
<dbReference type="SUPFAM" id="SSF53335">
    <property type="entry name" value="S-adenosyl-L-methionine-dependent methyltransferases"/>
    <property type="match status" value="1"/>
</dbReference>
<protein>
    <recommendedName>
        <fullName evidence="2">protein-glutamate O-methyltransferase</fullName>
        <ecNumber evidence="2">2.1.1.80</ecNumber>
    </recommendedName>
</protein>
<dbReference type="SMART" id="SM00138">
    <property type="entry name" value="MeTrc"/>
    <property type="match status" value="1"/>
</dbReference>
<organism evidence="7 8">
    <name type="scientific">Anaeroselena agilis</name>
    <dbReference type="NCBI Taxonomy" id="3063788"/>
    <lineage>
        <taxon>Bacteria</taxon>
        <taxon>Bacillati</taxon>
        <taxon>Bacillota</taxon>
        <taxon>Negativicutes</taxon>
        <taxon>Acetonemataceae</taxon>
        <taxon>Anaeroselena</taxon>
    </lineage>
</organism>
<evidence type="ECO:0000313" key="7">
    <source>
        <dbReference type="EMBL" id="MDT8900684.1"/>
    </source>
</evidence>
<sequence length="273" mass="31819">MVTITETEFEELARYIKSQYGIRLGQEKKSLVLGRLGNLLSQQGFATFSEYFGHIMADKTGSAASTLVNRITTNHTYFMRETKHFDYFRTVVLPYLQAHVKDRDLRIWSAGCSTGEEPYTLSMIIDEYFGLGKNEWDTKLLATDISETALNTARQGIYRQDDVATLPAAWRAAYTKKLDSERRAITETIKNEVIFRRLNLMDASFPFKKKFHVIFCRNVMIYFDARTRNELVRKFYDLTEPGGYLFIGHSESLNRDQTGYKYIMPAVYRKERY</sequence>
<dbReference type="CDD" id="cd02440">
    <property type="entry name" value="AdoMet_MTases"/>
    <property type="match status" value="1"/>
</dbReference>
<dbReference type="EC" id="2.1.1.80" evidence="2"/>
<dbReference type="InterPro" id="IPR026024">
    <property type="entry name" value="Chemotaxis_MeTrfase_CheR"/>
</dbReference>
<evidence type="ECO:0000256" key="5">
    <source>
        <dbReference type="ARBA" id="ARBA00022691"/>
    </source>
</evidence>
<keyword evidence="3" id="KW-0489">Methyltransferase</keyword>
<dbReference type="PANTHER" id="PTHR24422:SF19">
    <property type="entry name" value="CHEMOTAXIS PROTEIN METHYLTRANSFERASE"/>
    <property type="match status" value="1"/>
</dbReference>
<comment type="caution">
    <text evidence="7">The sequence shown here is derived from an EMBL/GenBank/DDBJ whole genome shotgun (WGS) entry which is preliminary data.</text>
</comment>
<proteinExistence type="predicted"/>
<dbReference type="PANTHER" id="PTHR24422">
    <property type="entry name" value="CHEMOTAXIS PROTEIN METHYLTRANSFERASE"/>
    <property type="match status" value="1"/>
</dbReference>
<dbReference type="Pfam" id="PF03705">
    <property type="entry name" value="CheR_N"/>
    <property type="match status" value="1"/>
</dbReference>
<keyword evidence="5" id="KW-0949">S-adenosyl-L-methionine</keyword>
<dbReference type="Pfam" id="PF01739">
    <property type="entry name" value="CheR"/>
    <property type="match status" value="1"/>
</dbReference>
<dbReference type="InterPro" id="IPR000780">
    <property type="entry name" value="CheR_MeTrfase"/>
</dbReference>
<name>A0ABU3NV31_9FIRM</name>
<accession>A0ABU3NV31</accession>
<gene>
    <name evidence="7" type="ORF">Q4T40_05445</name>
</gene>
<dbReference type="Proteomes" id="UP001254848">
    <property type="component" value="Unassembled WGS sequence"/>
</dbReference>
<evidence type="ECO:0000256" key="4">
    <source>
        <dbReference type="ARBA" id="ARBA00022679"/>
    </source>
</evidence>
<dbReference type="RefSeq" id="WP_413779221.1">
    <property type="nucleotide sequence ID" value="NZ_JAUOZS010000001.1"/>
</dbReference>
<comment type="catalytic activity">
    <reaction evidence="1">
        <text>L-glutamyl-[protein] + S-adenosyl-L-methionine = [protein]-L-glutamate 5-O-methyl ester + S-adenosyl-L-homocysteine</text>
        <dbReference type="Rhea" id="RHEA:24452"/>
        <dbReference type="Rhea" id="RHEA-COMP:10208"/>
        <dbReference type="Rhea" id="RHEA-COMP:10311"/>
        <dbReference type="ChEBI" id="CHEBI:29973"/>
        <dbReference type="ChEBI" id="CHEBI:57856"/>
        <dbReference type="ChEBI" id="CHEBI:59789"/>
        <dbReference type="ChEBI" id="CHEBI:82795"/>
        <dbReference type="EC" id="2.1.1.80"/>
    </reaction>
</comment>
<dbReference type="PRINTS" id="PR00996">
    <property type="entry name" value="CHERMTFRASE"/>
</dbReference>
<dbReference type="InterPro" id="IPR022641">
    <property type="entry name" value="CheR_N"/>
</dbReference>
<dbReference type="Gene3D" id="3.40.50.150">
    <property type="entry name" value="Vaccinia Virus protein VP39"/>
    <property type="match status" value="1"/>
</dbReference>